<dbReference type="SUPFAM" id="SSF52374">
    <property type="entry name" value="Nucleotidylyl transferase"/>
    <property type="match status" value="1"/>
</dbReference>
<evidence type="ECO:0000256" key="4">
    <source>
        <dbReference type="ARBA" id="ARBA00022840"/>
    </source>
</evidence>
<dbReference type="InterPro" id="IPR020058">
    <property type="entry name" value="Glu/Gln-tRNA-synth_Ib_cat-dom"/>
</dbReference>
<dbReference type="PANTHER" id="PTHR43311:SF2">
    <property type="entry name" value="GLUTAMATE--TRNA LIGASE, MITOCHONDRIAL-RELATED"/>
    <property type="match status" value="1"/>
</dbReference>
<dbReference type="EMBL" id="BARS01056056">
    <property type="protein sequence ID" value="GAG51209.1"/>
    <property type="molecule type" value="Genomic_DNA"/>
</dbReference>
<keyword evidence="4" id="KW-0067">ATP-binding</keyword>
<reference evidence="9" key="1">
    <citation type="journal article" date="2014" name="Front. Microbiol.">
        <title>High frequency of phylogenetically diverse reductive dehalogenase-homologous genes in deep subseafloor sedimentary metagenomes.</title>
        <authorList>
            <person name="Kawai M."/>
            <person name="Futagami T."/>
            <person name="Toyoda A."/>
            <person name="Takaki Y."/>
            <person name="Nishi S."/>
            <person name="Hori S."/>
            <person name="Arai W."/>
            <person name="Tsubouchi T."/>
            <person name="Morono Y."/>
            <person name="Uchiyama I."/>
            <person name="Ito T."/>
            <person name="Fujiyama A."/>
            <person name="Inagaki F."/>
            <person name="Takami H."/>
        </authorList>
    </citation>
    <scope>NUCLEOTIDE SEQUENCE</scope>
    <source>
        <strain evidence="9">Expedition CK06-06</strain>
    </source>
</reference>
<evidence type="ECO:0000256" key="2">
    <source>
        <dbReference type="ARBA" id="ARBA00022598"/>
    </source>
</evidence>
<feature type="domain" description="Aminoacyl-tRNA synthetase class I anticodon-binding" evidence="8">
    <location>
        <begin position="113"/>
        <end position="187"/>
    </location>
</feature>
<name>X0Y5I3_9ZZZZ</name>
<evidence type="ECO:0000313" key="9">
    <source>
        <dbReference type="EMBL" id="GAG51209.1"/>
    </source>
</evidence>
<dbReference type="InterPro" id="IPR045462">
    <property type="entry name" value="aa-tRNA-synth_I_cd-bd"/>
</dbReference>
<dbReference type="GO" id="GO:0000049">
    <property type="term" value="F:tRNA binding"/>
    <property type="evidence" value="ECO:0007669"/>
    <property type="project" value="InterPro"/>
</dbReference>
<dbReference type="GO" id="GO:0005829">
    <property type="term" value="C:cytosol"/>
    <property type="evidence" value="ECO:0007669"/>
    <property type="project" value="TreeGrafter"/>
</dbReference>
<protein>
    <submittedName>
        <fullName evidence="9">Uncharacterized protein</fullName>
    </submittedName>
</protein>
<dbReference type="Gene3D" id="3.40.50.620">
    <property type="entry name" value="HUPs"/>
    <property type="match status" value="1"/>
</dbReference>
<sequence length="188" mass="21402">TPRQILLYQALEKPLPQFAHLPMILGPDRTRLSKRHGVTSVLEYRRRGFLPEAMVNFLARLGWSHGDQEVFTGDQLVELFTLQDVGSSAAMFDEAKLHWMNQQHMKLADLDRIVELVKPFALKDDLITAAMWDQAGKDRLLTGAKLLRDRSKTLADLASSMRVLFPVPLEKEEDVVLSQQQKKVLQAV</sequence>
<gene>
    <name evidence="9" type="ORF">S01H1_82650</name>
</gene>
<dbReference type="InterPro" id="IPR049940">
    <property type="entry name" value="GluQ/Sye"/>
</dbReference>
<proteinExistence type="inferred from homology"/>
<organism evidence="9">
    <name type="scientific">marine sediment metagenome</name>
    <dbReference type="NCBI Taxonomy" id="412755"/>
    <lineage>
        <taxon>unclassified sequences</taxon>
        <taxon>metagenomes</taxon>
        <taxon>ecological metagenomes</taxon>
    </lineage>
</organism>
<comment type="similarity">
    <text evidence="1">Belongs to the class-I aminoacyl-tRNA synthetase family. Glutamate--tRNA ligase type 1 subfamily.</text>
</comment>
<evidence type="ECO:0000256" key="1">
    <source>
        <dbReference type="ARBA" id="ARBA00007894"/>
    </source>
</evidence>
<feature type="non-terminal residue" evidence="9">
    <location>
        <position position="1"/>
    </location>
</feature>
<evidence type="ECO:0000256" key="5">
    <source>
        <dbReference type="ARBA" id="ARBA00022917"/>
    </source>
</evidence>
<evidence type="ECO:0000259" key="7">
    <source>
        <dbReference type="Pfam" id="PF00749"/>
    </source>
</evidence>
<keyword evidence="5" id="KW-0648">Protein biosynthesis</keyword>
<comment type="caution">
    <text evidence="9">The sequence shown here is derived from an EMBL/GenBank/DDBJ whole genome shotgun (WGS) entry which is preliminary data.</text>
</comment>
<dbReference type="InterPro" id="IPR014729">
    <property type="entry name" value="Rossmann-like_a/b/a_fold"/>
</dbReference>
<accession>X0Y5I3</accession>
<feature type="domain" description="Glutamyl/glutaminyl-tRNA synthetase class Ib catalytic" evidence="7">
    <location>
        <begin position="1"/>
        <end position="99"/>
    </location>
</feature>
<dbReference type="Pfam" id="PF00749">
    <property type="entry name" value="tRNA-synt_1c"/>
    <property type="match status" value="1"/>
</dbReference>
<evidence type="ECO:0000256" key="3">
    <source>
        <dbReference type="ARBA" id="ARBA00022741"/>
    </source>
</evidence>
<feature type="non-terminal residue" evidence="9">
    <location>
        <position position="188"/>
    </location>
</feature>
<evidence type="ECO:0000259" key="8">
    <source>
        <dbReference type="Pfam" id="PF19269"/>
    </source>
</evidence>
<dbReference type="Pfam" id="PF19269">
    <property type="entry name" value="Anticodon_2"/>
    <property type="match status" value="1"/>
</dbReference>
<dbReference type="GO" id="GO:0005524">
    <property type="term" value="F:ATP binding"/>
    <property type="evidence" value="ECO:0007669"/>
    <property type="project" value="UniProtKB-KW"/>
</dbReference>
<keyword evidence="2" id="KW-0436">Ligase</keyword>
<keyword evidence="3" id="KW-0547">Nucleotide-binding</keyword>
<dbReference type="AlphaFoldDB" id="X0Y5I3"/>
<dbReference type="GO" id="GO:0004818">
    <property type="term" value="F:glutamate-tRNA ligase activity"/>
    <property type="evidence" value="ECO:0007669"/>
    <property type="project" value="TreeGrafter"/>
</dbReference>
<dbReference type="PANTHER" id="PTHR43311">
    <property type="entry name" value="GLUTAMATE--TRNA LIGASE"/>
    <property type="match status" value="1"/>
</dbReference>
<dbReference type="GO" id="GO:0006424">
    <property type="term" value="P:glutamyl-tRNA aminoacylation"/>
    <property type="evidence" value="ECO:0007669"/>
    <property type="project" value="TreeGrafter"/>
</dbReference>
<evidence type="ECO:0000256" key="6">
    <source>
        <dbReference type="ARBA" id="ARBA00023146"/>
    </source>
</evidence>
<keyword evidence="6" id="KW-0030">Aminoacyl-tRNA synthetase</keyword>
<dbReference type="SUPFAM" id="SSF48163">
    <property type="entry name" value="An anticodon-binding domain of class I aminoacyl-tRNA synthetases"/>
    <property type="match status" value="1"/>
</dbReference>
<dbReference type="InterPro" id="IPR008925">
    <property type="entry name" value="aa_tRNA-synth_I_cd-bd_sf"/>
</dbReference>